<dbReference type="InterPro" id="IPR036770">
    <property type="entry name" value="Ankyrin_rpt-contain_sf"/>
</dbReference>
<dbReference type="InterPro" id="IPR027417">
    <property type="entry name" value="P-loop_NTPase"/>
</dbReference>
<dbReference type="Proteomes" id="UP000324767">
    <property type="component" value="Unassembled WGS sequence"/>
</dbReference>
<comment type="caution">
    <text evidence="6">The sequence shown here is derived from an EMBL/GenBank/DDBJ whole genome shotgun (WGS) entry which is preliminary data.</text>
</comment>
<dbReference type="InterPro" id="IPR007111">
    <property type="entry name" value="NACHT_NTPase"/>
</dbReference>
<feature type="repeat" description="ANK" evidence="3">
    <location>
        <begin position="942"/>
        <end position="974"/>
    </location>
</feature>
<evidence type="ECO:0000259" key="5">
    <source>
        <dbReference type="PROSITE" id="PS50837"/>
    </source>
</evidence>
<evidence type="ECO:0000256" key="1">
    <source>
        <dbReference type="ARBA" id="ARBA00022737"/>
    </source>
</evidence>
<keyword evidence="1" id="KW-0677">Repeat</keyword>
<dbReference type="PROSITE" id="PS50837">
    <property type="entry name" value="NACHT"/>
    <property type="match status" value="1"/>
</dbReference>
<reference evidence="6 7" key="1">
    <citation type="submission" date="2019-09" db="EMBL/GenBank/DDBJ databases">
        <title>The hologenome of the rock-dwelling lichen Lasallia pustulata.</title>
        <authorList>
            <person name="Greshake Tzovaras B."/>
            <person name="Segers F."/>
            <person name="Bicker A."/>
            <person name="Dal Grande F."/>
            <person name="Otte J."/>
            <person name="Hankeln T."/>
            <person name="Schmitt I."/>
            <person name="Ebersberger I."/>
        </authorList>
    </citation>
    <scope>NUCLEOTIDE SEQUENCE [LARGE SCALE GENOMIC DNA]</scope>
    <source>
        <strain evidence="6">A1-1</strain>
    </source>
</reference>
<dbReference type="Pfam" id="PF22939">
    <property type="entry name" value="WHD_GPIID"/>
    <property type="match status" value="1"/>
</dbReference>
<keyword evidence="4" id="KW-0732">Signal</keyword>
<evidence type="ECO:0000313" key="7">
    <source>
        <dbReference type="Proteomes" id="UP000324767"/>
    </source>
</evidence>
<feature type="repeat" description="ANK" evidence="3">
    <location>
        <begin position="813"/>
        <end position="842"/>
    </location>
</feature>
<feature type="repeat" description="ANK" evidence="3">
    <location>
        <begin position="1008"/>
        <end position="1040"/>
    </location>
</feature>
<proteinExistence type="predicted"/>
<dbReference type="GO" id="GO:0005737">
    <property type="term" value="C:cytoplasm"/>
    <property type="evidence" value="ECO:0007669"/>
    <property type="project" value="TreeGrafter"/>
</dbReference>
<dbReference type="Gene3D" id="3.40.50.300">
    <property type="entry name" value="P-loop containing nucleotide triphosphate hydrolases"/>
    <property type="match status" value="1"/>
</dbReference>
<keyword evidence="2 3" id="KW-0040">ANK repeat</keyword>
<dbReference type="SUPFAM" id="SSF48403">
    <property type="entry name" value="Ankyrin repeat"/>
    <property type="match status" value="1"/>
</dbReference>
<dbReference type="PROSITE" id="PS50088">
    <property type="entry name" value="ANK_REPEAT"/>
    <property type="match status" value="10"/>
</dbReference>
<dbReference type="InterPro" id="IPR056884">
    <property type="entry name" value="NPHP3-like_N"/>
</dbReference>
<dbReference type="PANTHER" id="PTHR24198:SF165">
    <property type="entry name" value="ANKYRIN REPEAT-CONTAINING PROTEIN-RELATED"/>
    <property type="match status" value="1"/>
</dbReference>
<feature type="repeat" description="ANK" evidence="3">
    <location>
        <begin position="846"/>
        <end position="875"/>
    </location>
</feature>
<name>A0A5M8PIA4_9LECA</name>
<feature type="repeat" description="ANK" evidence="3">
    <location>
        <begin position="909"/>
        <end position="941"/>
    </location>
</feature>
<dbReference type="InterPro" id="IPR002110">
    <property type="entry name" value="Ankyrin_rpt"/>
</dbReference>
<dbReference type="PANTHER" id="PTHR24198">
    <property type="entry name" value="ANKYRIN REPEAT AND PROTEIN KINASE DOMAIN-CONTAINING PROTEIN"/>
    <property type="match status" value="1"/>
</dbReference>
<evidence type="ECO:0000256" key="3">
    <source>
        <dbReference type="PROSITE-ProRule" id="PRU00023"/>
    </source>
</evidence>
<dbReference type="PROSITE" id="PS50297">
    <property type="entry name" value="ANK_REP_REGION"/>
    <property type="match status" value="1"/>
</dbReference>
<feature type="repeat" description="ANK" evidence="3">
    <location>
        <begin position="711"/>
        <end position="743"/>
    </location>
</feature>
<feature type="repeat" description="ANK" evidence="3">
    <location>
        <begin position="747"/>
        <end position="776"/>
    </location>
</feature>
<evidence type="ECO:0000313" key="6">
    <source>
        <dbReference type="EMBL" id="KAA6409131.1"/>
    </source>
</evidence>
<dbReference type="Pfam" id="PF24883">
    <property type="entry name" value="NPHP3_N"/>
    <property type="match status" value="1"/>
</dbReference>
<protein>
    <recommendedName>
        <fullName evidence="5">NACHT domain-containing protein</fullName>
    </recommendedName>
</protein>
<dbReference type="Pfam" id="PF00023">
    <property type="entry name" value="Ank"/>
    <property type="match status" value="1"/>
</dbReference>
<dbReference type="EMBL" id="VXIT01000012">
    <property type="protein sequence ID" value="KAA6409131.1"/>
    <property type="molecule type" value="Genomic_DNA"/>
</dbReference>
<feature type="domain" description="NACHT" evidence="5">
    <location>
        <begin position="252"/>
        <end position="395"/>
    </location>
</feature>
<accession>A0A5M8PIA4</accession>
<sequence length="1119" mass="122436">MAEGLGLAASIVAILQITNSVISICHDYGAAAKDAPWAKVNAEMKSLRNVLQTLQPLAEEAEFGSPSAGTRLPTLALLCGPQGLLNCCLEEVRRLDERLKNPSWSDSLGPKKKAFIQALRWPLNKAETMKAVDDVSRYRNILNLAITADQTTLTLEIQKLSISTNDIVLGTQRDVYLIKGLASDTHADVQSTKSITLGIQLGMEREKIHRWLSAGAQDPSTNQNRASRSRQANTGLWFLKSETFTYWKASSALVWLHGKAGCGKTVLSSTIIDAVLQEPQSKSEIAVAYFYFDFNDVEKQRSDKMIRSLITQLSRQSKKKLNKLEALFSFCNNGERQPDVEGLLIVLKEVLEGFDETYIVLDALDECSDREELLERMGEIQGWKLRQLRMLVTSRWLIDVKESLEPLTEPRGRICIQSALVNADILTYVREKLQNDRCLKRWSSKPEVQEEIETALMQKADGMFRWVVCQLDALRTCLNLSMLRKALEALPTTLDETYARMLRSIPEEHSEYAIKILQWLTYSARPLRLKELAEIVAVNIDGSPWFDCDDRFARPQDVLAICSSLVDTEDFGYRYKSTIYNPNKVVRLAHFSVKEYLVSERIRDPAAATGRYAIQEIQANQSIAAACLAYLLQFDQHDSLTPNTPKHFPLACYAAKYWLQHTREVGKDLGPIEMLSQEFCLVHREAYINWYRLDDPERSWKGYDCDREIVRIATPLYYGSLAGVTEVVQLLLKNEADVNAQGGLYGNALQAASREGHESVVQLLLKNEADVNAQGGRFGNALQAASAGGHESVVQLLLKNEADVNAQGGGYGSALQAASHGGHESVVQLLLKNEADVNAQGGYFGNALQAASAGGHESVVQLLLKNEADVNAQGGDYGSALQAASHGGHESVVQLLLKNEADVNAQGGHFGNALQAASQGGHESVVQLLLKNEADVNAQGGHFGNALQAASQGGHESVVQLLLKNEADVNAQGGHFGNALQAASQGGHESVVQLLLKNEADVNAQGGHFGNALQAASQGGHESVVQLLLKNEADVNAQGGEHGSALQAASYGCHESVVQLLLDNRADVHAKGGRFGSALQAALGFDMSWTTKDQSEAVVQLLRSAMASQPPPAPPMLRD</sequence>
<feature type="signal peptide" evidence="4">
    <location>
        <begin position="1"/>
        <end position="23"/>
    </location>
</feature>
<evidence type="ECO:0000256" key="4">
    <source>
        <dbReference type="SAM" id="SignalP"/>
    </source>
</evidence>
<feature type="repeat" description="ANK" evidence="3">
    <location>
        <begin position="876"/>
        <end position="908"/>
    </location>
</feature>
<dbReference type="AlphaFoldDB" id="A0A5M8PIA4"/>
<gene>
    <name evidence="6" type="ORF">FRX48_07475</name>
</gene>
<dbReference type="SMART" id="SM00248">
    <property type="entry name" value="ANK"/>
    <property type="match status" value="11"/>
</dbReference>
<dbReference type="InterPro" id="IPR054471">
    <property type="entry name" value="GPIID_WHD"/>
</dbReference>
<feature type="chain" id="PRO_5024335469" description="NACHT domain-containing protein" evidence="4">
    <location>
        <begin position="24"/>
        <end position="1119"/>
    </location>
</feature>
<dbReference type="Pfam" id="PF12796">
    <property type="entry name" value="Ank_2"/>
    <property type="match status" value="4"/>
</dbReference>
<dbReference type="Gene3D" id="1.25.40.20">
    <property type="entry name" value="Ankyrin repeat-containing domain"/>
    <property type="match status" value="3"/>
</dbReference>
<feature type="repeat" description="ANK" evidence="3">
    <location>
        <begin position="777"/>
        <end position="809"/>
    </location>
</feature>
<dbReference type="OrthoDB" id="1577640at2759"/>
<feature type="repeat" description="ANK" evidence="3">
    <location>
        <begin position="975"/>
        <end position="1007"/>
    </location>
</feature>
<evidence type="ECO:0000256" key="2">
    <source>
        <dbReference type="ARBA" id="ARBA00023043"/>
    </source>
</evidence>
<dbReference type="SUPFAM" id="SSF52540">
    <property type="entry name" value="P-loop containing nucleoside triphosphate hydrolases"/>
    <property type="match status" value="1"/>
</dbReference>
<organism evidence="6 7">
    <name type="scientific">Lasallia pustulata</name>
    <dbReference type="NCBI Taxonomy" id="136370"/>
    <lineage>
        <taxon>Eukaryota</taxon>
        <taxon>Fungi</taxon>
        <taxon>Dikarya</taxon>
        <taxon>Ascomycota</taxon>
        <taxon>Pezizomycotina</taxon>
        <taxon>Lecanoromycetes</taxon>
        <taxon>OSLEUM clade</taxon>
        <taxon>Umbilicariomycetidae</taxon>
        <taxon>Umbilicariales</taxon>
        <taxon>Umbilicariaceae</taxon>
        <taxon>Lasallia</taxon>
    </lineage>
</organism>